<feature type="non-terminal residue" evidence="2">
    <location>
        <position position="123"/>
    </location>
</feature>
<dbReference type="SUPFAM" id="SSF51069">
    <property type="entry name" value="Carbonic anhydrase"/>
    <property type="match status" value="1"/>
</dbReference>
<evidence type="ECO:0000313" key="3">
    <source>
        <dbReference type="Proteomes" id="UP000663868"/>
    </source>
</evidence>
<dbReference type="Pfam" id="PF00194">
    <property type="entry name" value="Carb_anhydrase"/>
    <property type="match status" value="1"/>
</dbReference>
<dbReference type="Proteomes" id="UP000663868">
    <property type="component" value="Unassembled WGS sequence"/>
</dbReference>
<proteinExistence type="predicted"/>
<evidence type="ECO:0000313" key="2">
    <source>
        <dbReference type="EMBL" id="CAF4411538.1"/>
    </source>
</evidence>
<sequence length="123" mass="13674">YFSAASGLSQSPIDININESISQSYPPFVFSSKYYSDELFKLTNNGHQVAVTLADRTYGQSDKDLWFTGGAEAHVVFKNPVTGQLAVFAFLFTITNDPSGENLEWKKYTDVSSQLKNANDTMQ</sequence>
<dbReference type="InterPro" id="IPR036398">
    <property type="entry name" value="CA_dom_sf"/>
</dbReference>
<gene>
    <name evidence="2" type="ORF">KXQ929_LOCUS51622</name>
</gene>
<dbReference type="AlphaFoldDB" id="A0A820PWD9"/>
<reference evidence="2" key="1">
    <citation type="submission" date="2021-02" db="EMBL/GenBank/DDBJ databases">
        <authorList>
            <person name="Nowell W R."/>
        </authorList>
    </citation>
    <scope>NUCLEOTIDE SEQUENCE</scope>
</reference>
<name>A0A820PWD9_9BILA</name>
<dbReference type="EMBL" id="CAJOBB010025850">
    <property type="protein sequence ID" value="CAF4411538.1"/>
    <property type="molecule type" value="Genomic_DNA"/>
</dbReference>
<evidence type="ECO:0000259" key="1">
    <source>
        <dbReference type="Pfam" id="PF00194"/>
    </source>
</evidence>
<organism evidence="2 3">
    <name type="scientific">Adineta steineri</name>
    <dbReference type="NCBI Taxonomy" id="433720"/>
    <lineage>
        <taxon>Eukaryota</taxon>
        <taxon>Metazoa</taxon>
        <taxon>Spiralia</taxon>
        <taxon>Gnathifera</taxon>
        <taxon>Rotifera</taxon>
        <taxon>Eurotatoria</taxon>
        <taxon>Bdelloidea</taxon>
        <taxon>Adinetida</taxon>
        <taxon>Adinetidae</taxon>
        <taxon>Adineta</taxon>
    </lineage>
</organism>
<accession>A0A820PWD9</accession>
<comment type="caution">
    <text evidence="2">The sequence shown here is derived from an EMBL/GenBank/DDBJ whole genome shotgun (WGS) entry which is preliminary data.</text>
</comment>
<dbReference type="InterPro" id="IPR001148">
    <property type="entry name" value="CA_dom"/>
</dbReference>
<dbReference type="Gene3D" id="3.10.200.10">
    <property type="entry name" value="Alpha carbonic anhydrase"/>
    <property type="match status" value="1"/>
</dbReference>
<protein>
    <recommendedName>
        <fullName evidence="1">Alpha-carbonic anhydrase domain-containing protein</fullName>
    </recommendedName>
</protein>
<feature type="domain" description="Alpha-carbonic anhydrase" evidence="1">
    <location>
        <begin position="2"/>
        <end position="56"/>
    </location>
</feature>
<feature type="non-terminal residue" evidence="2">
    <location>
        <position position="1"/>
    </location>
</feature>